<feature type="non-terminal residue" evidence="1">
    <location>
        <position position="1"/>
    </location>
</feature>
<name>A0A9N9PC41_9GLOM</name>
<reference evidence="1" key="1">
    <citation type="submission" date="2021-06" db="EMBL/GenBank/DDBJ databases">
        <authorList>
            <person name="Kallberg Y."/>
            <person name="Tangrot J."/>
            <person name="Rosling A."/>
        </authorList>
    </citation>
    <scope>NUCLEOTIDE SEQUENCE</scope>
    <source>
        <strain evidence="1">FL966</strain>
    </source>
</reference>
<dbReference type="Proteomes" id="UP000789759">
    <property type="component" value="Unassembled WGS sequence"/>
</dbReference>
<accession>A0A9N9PC41</accession>
<evidence type="ECO:0000313" key="1">
    <source>
        <dbReference type="EMBL" id="CAG8802790.1"/>
    </source>
</evidence>
<evidence type="ECO:0000313" key="2">
    <source>
        <dbReference type="Proteomes" id="UP000789759"/>
    </source>
</evidence>
<dbReference type="OrthoDB" id="2430997at2759"/>
<sequence length="99" mass="11650">MTSAMVAKSKYKLEYKIREYVKILILKIDQFDKLNYNETFKYYFECKSGILNNLYCANELKPLGIKEYPELNNIPTDNISVREAVQTQNTDNGFMKNMC</sequence>
<organism evidence="1 2">
    <name type="scientific">Cetraspora pellucida</name>
    <dbReference type="NCBI Taxonomy" id="1433469"/>
    <lineage>
        <taxon>Eukaryota</taxon>
        <taxon>Fungi</taxon>
        <taxon>Fungi incertae sedis</taxon>
        <taxon>Mucoromycota</taxon>
        <taxon>Glomeromycotina</taxon>
        <taxon>Glomeromycetes</taxon>
        <taxon>Diversisporales</taxon>
        <taxon>Gigasporaceae</taxon>
        <taxon>Cetraspora</taxon>
    </lineage>
</organism>
<dbReference type="EMBL" id="CAJVQA010032156">
    <property type="protein sequence ID" value="CAG8802790.1"/>
    <property type="molecule type" value="Genomic_DNA"/>
</dbReference>
<protein>
    <submittedName>
        <fullName evidence="1">20283_t:CDS:1</fullName>
    </submittedName>
</protein>
<gene>
    <name evidence="1" type="ORF">CPELLU_LOCUS17843</name>
</gene>
<comment type="caution">
    <text evidence="1">The sequence shown here is derived from an EMBL/GenBank/DDBJ whole genome shotgun (WGS) entry which is preliminary data.</text>
</comment>
<dbReference type="AlphaFoldDB" id="A0A9N9PC41"/>
<keyword evidence="2" id="KW-1185">Reference proteome</keyword>
<proteinExistence type="predicted"/>